<dbReference type="InterPro" id="IPR011049">
    <property type="entry name" value="Serralysin-like_metalloprot_C"/>
</dbReference>
<evidence type="ECO:0000256" key="1">
    <source>
        <dbReference type="ARBA" id="ARBA00004613"/>
    </source>
</evidence>
<evidence type="ECO:0000256" key="2">
    <source>
        <dbReference type="ARBA" id="ARBA00022525"/>
    </source>
</evidence>
<dbReference type="Pfam" id="PF00353">
    <property type="entry name" value="HemolysinCabind"/>
    <property type="match status" value="4"/>
</dbReference>
<evidence type="ECO:0000256" key="3">
    <source>
        <dbReference type="SAM" id="MobiDB-lite"/>
    </source>
</evidence>
<comment type="caution">
    <text evidence="4">The sequence shown here is derived from an EMBL/GenBank/DDBJ whole genome shotgun (WGS) entry which is preliminary data.</text>
</comment>
<dbReference type="PANTHER" id="PTHR38340">
    <property type="entry name" value="S-LAYER PROTEIN"/>
    <property type="match status" value="1"/>
</dbReference>
<proteinExistence type="predicted"/>
<accession>A0ABX0V9T8</accession>
<comment type="subcellular location">
    <subcellularLocation>
        <location evidence="1">Secreted</location>
    </subcellularLocation>
</comment>
<protein>
    <submittedName>
        <fullName evidence="4">Calcium-binding protein</fullName>
    </submittedName>
</protein>
<keyword evidence="5" id="KW-1185">Reference proteome</keyword>
<dbReference type="RefSeq" id="WP_167671335.1">
    <property type="nucleotide sequence ID" value="NZ_JAATJS010000001.1"/>
</dbReference>
<dbReference type="PANTHER" id="PTHR38340:SF1">
    <property type="entry name" value="S-LAYER PROTEIN"/>
    <property type="match status" value="1"/>
</dbReference>
<dbReference type="PROSITE" id="PS00330">
    <property type="entry name" value="HEMOLYSIN_CALCIUM"/>
    <property type="match status" value="2"/>
</dbReference>
<dbReference type="InterPro" id="IPR001343">
    <property type="entry name" value="Hemolysn_Ca-bd"/>
</dbReference>
<dbReference type="InterPro" id="IPR050557">
    <property type="entry name" value="RTX_toxin/Mannuronan_C5-epim"/>
</dbReference>
<evidence type="ECO:0000313" key="4">
    <source>
        <dbReference type="EMBL" id="NIX75450.1"/>
    </source>
</evidence>
<dbReference type="InterPro" id="IPR018511">
    <property type="entry name" value="Hemolysin-typ_Ca-bd_CS"/>
</dbReference>
<sequence>MTGEVILGRGNDRAYGGASAETFDLGIGNDYLNGGGGQDTIVFSVVDLPSSTAITIDLNLTGPQVTPFGIKTIVSVENIKVVTTGDDKLIGNGVANELSGGDGKDTLEGGGGDDILNGGAHDDRLDGGSGFDTVVFRDLGVGVVANMANPADAANTTGADRYINVEALRGTAYADKFTGDGIGNLLSGLAGNDTLDGGEGADQLIGGLGNDTYIIDTTDTVVELASQGTDTVIASISYTLGANLENLTAGGAGAIQLTGNTFGNVIVGNGAANVIRGGLGNDTLTGGAAKDIFVFDTKPNKKTNFDTITDFNVKDDTIWLDNAAFTKLGKGTLAKPGELNKAFFTIGDKAKDGNDYLIYSKKTGVLYYDADGSGAGKAVEIAQLKKGLKMTYADFFVI</sequence>
<dbReference type="EMBL" id="JAATJS010000001">
    <property type="protein sequence ID" value="NIX75450.1"/>
    <property type="molecule type" value="Genomic_DNA"/>
</dbReference>
<evidence type="ECO:0000313" key="5">
    <source>
        <dbReference type="Proteomes" id="UP000707352"/>
    </source>
</evidence>
<reference evidence="4 5" key="1">
    <citation type="submission" date="2020-03" db="EMBL/GenBank/DDBJ databases">
        <title>The genome sequence of Microvirga sp. c23x22.</title>
        <authorList>
            <person name="Zhang X."/>
        </authorList>
    </citation>
    <scope>NUCLEOTIDE SEQUENCE [LARGE SCALE GENOMIC DNA]</scope>
    <source>
        <strain evidence="5">c23x22</strain>
    </source>
</reference>
<gene>
    <name evidence="4" type="ORF">HB375_02340</name>
</gene>
<dbReference type="Proteomes" id="UP000707352">
    <property type="component" value="Unassembled WGS sequence"/>
</dbReference>
<dbReference type="SUPFAM" id="SSF51120">
    <property type="entry name" value="beta-Roll"/>
    <property type="match status" value="4"/>
</dbReference>
<organism evidence="4 5">
    <name type="scientific">Microvirga terricola</name>
    <dbReference type="NCBI Taxonomy" id="2719797"/>
    <lineage>
        <taxon>Bacteria</taxon>
        <taxon>Pseudomonadati</taxon>
        <taxon>Pseudomonadota</taxon>
        <taxon>Alphaproteobacteria</taxon>
        <taxon>Hyphomicrobiales</taxon>
        <taxon>Methylobacteriaceae</taxon>
        <taxon>Microvirga</taxon>
    </lineage>
</organism>
<name>A0ABX0V9T8_9HYPH</name>
<dbReference type="PRINTS" id="PR00313">
    <property type="entry name" value="CABNDNGRPT"/>
</dbReference>
<feature type="region of interest" description="Disordered" evidence="3">
    <location>
        <begin position="100"/>
        <end position="119"/>
    </location>
</feature>
<keyword evidence="2" id="KW-0964">Secreted</keyword>
<dbReference type="Gene3D" id="2.150.10.10">
    <property type="entry name" value="Serralysin-like metalloprotease, C-terminal"/>
    <property type="match status" value="3"/>
</dbReference>